<dbReference type="EMBL" id="MDYQ01000046">
    <property type="protein sequence ID" value="PRP85371.1"/>
    <property type="molecule type" value="Genomic_DNA"/>
</dbReference>
<dbReference type="PANTHER" id="PTHR13245">
    <property type="entry name" value="RRP15-LIKE PROTEIN"/>
    <property type="match status" value="1"/>
</dbReference>
<feature type="compositionally biased region" description="Polar residues" evidence="2">
    <location>
        <begin position="51"/>
        <end position="60"/>
    </location>
</feature>
<evidence type="ECO:0000256" key="2">
    <source>
        <dbReference type="SAM" id="MobiDB-lite"/>
    </source>
</evidence>
<feature type="region of interest" description="Disordered" evidence="2">
    <location>
        <begin position="1"/>
        <end position="125"/>
    </location>
</feature>
<evidence type="ECO:0000256" key="1">
    <source>
        <dbReference type="ARBA" id="ARBA00007462"/>
    </source>
</evidence>
<dbReference type="InParanoid" id="A0A2P6NN34"/>
<feature type="compositionally biased region" description="Acidic residues" evidence="2">
    <location>
        <begin position="30"/>
        <end position="46"/>
    </location>
</feature>
<protein>
    <submittedName>
        <fullName evidence="3">RRP15-like protein-like</fullName>
    </submittedName>
</protein>
<keyword evidence="4" id="KW-1185">Reference proteome</keyword>
<reference evidence="3 4" key="1">
    <citation type="journal article" date="2018" name="Genome Biol. Evol.">
        <title>Multiple Roots of Fruiting Body Formation in Amoebozoa.</title>
        <authorList>
            <person name="Hillmann F."/>
            <person name="Forbes G."/>
            <person name="Novohradska S."/>
            <person name="Ferling I."/>
            <person name="Riege K."/>
            <person name="Groth M."/>
            <person name="Westermann M."/>
            <person name="Marz M."/>
            <person name="Spaller T."/>
            <person name="Winckler T."/>
            <person name="Schaap P."/>
            <person name="Glockner G."/>
        </authorList>
    </citation>
    <scope>NUCLEOTIDE SEQUENCE [LARGE SCALE GENOMIC DNA]</scope>
    <source>
        <strain evidence="3 4">Jena</strain>
    </source>
</reference>
<dbReference type="InterPro" id="IPR012459">
    <property type="entry name" value="Rrp15"/>
</dbReference>
<dbReference type="Pfam" id="PF07890">
    <property type="entry name" value="Rrp15p"/>
    <property type="match status" value="1"/>
</dbReference>
<dbReference type="AlphaFoldDB" id="A0A2P6NN34"/>
<evidence type="ECO:0000313" key="4">
    <source>
        <dbReference type="Proteomes" id="UP000241769"/>
    </source>
</evidence>
<organism evidence="3 4">
    <name type="scientific">Planoprotostelium fungivorum</name>
    <dbReference type="NCBI Taxonomy" id="1890364"/>
    <lineage>
        <taxon>Eukaryota</taxon>
        <taxon>Amoebozoa</taxon>
        <taxon>Evosea</taxon>
        <taxon>Variosea</taxon>
        <taxon>Cavosteliida</taxon>
        <taxon>Cavosteliaceae</taxon>
        <taxon>Planoprotostelium</taxon>
    </lineage>
</organism>
<comment type="caution">
    <text evidence="3">The sequence shown here is derived from an EMBL/GenBank/DDBJ whole genome shotgun (WGS) entry which is preliminary data.</text>
</comment>
<evidence type="ECO:0000313" key="3">
    <source>
        <dbReference type="EMBL" id="PRP85371.1"/>
    </source>
</evidence>
<dbReference type="OrthoDB" id="20949at2759"/>
<name>A0A2P6NN34_9EUKA</name>
<dbReference type="GO" id="GO:0030687">
    <property type="term" value="C:preribosome, large subunit precursor"/>
    <property type="evidence" value="ECO:0007669"/>
    <property type="project" value="TreeGrafter"/>
</dbReference>
<comment type="similarity">
    <text evidence="1">Belongs to the RRP15 family.</text>
</comment>
<dbReference type="PANTHER" id="PTHR13245:SF14">
    <property type="entry name" value="RRP15-LIKE PROTEIN"/>
    <property type="match status" value="1"/>
</dbReference>
<feature type="compositionally biased region" description="Acidic residues" evidence="2">
    <location>
        <begin position="71"/>
        <end position="93"/>
    </location>
</feature>
<dbReference type="Proteomes" id="UP000241769">
    <property type="component" value="Unassembled WGS sequence"/>
</dbReference>
<dbReference type="GO" id="GO:0000470">
    <property type="term" value="P:maturation of LSU-rRNA"/>
    <property type="evidence" value="ECO:0007669"/>
    <property type="project" value="TreeGrafter"/>
</dbReference>
<accession>A0A2P6NN34</accession>
<gene>
    <name evidence="3" type="ORF">PROFUN_07079</name>
</gene>
<sequence length="330" mass="37601">MSTKKKGGNRAPIEVVKQQPFKESMLPPSSDEESEENSSSDEEIDAEGFNLNDSDIQGTQSEHKKKMSGYLDDESEPEEEEEEEEEQEEEEEEKTDKKKKSEPSFGDALAGILSTEGKGKGKKKRVVLVQAEDVHKEHVRAAREATEKKEAYKIRIIREDLKEKPHKTNPEASPLEKQMRKTATRGVVQLFNAIKKAQETSDDGSVMASRNEEQQRKRQFLTILNKKKENSSFDPLQVIHQTRNSLYLLPMMQFPNGSLALYISCLRIKCTSRVEHCRYPNYFFSVNPISQRTKTTFDNGIWSSVLFVVILKPKSKAGEKKAVQQSTVDL</sequence>
<proteinExistence type="inferred from homology"/>
<dbReference type="GO" id="GO:0000460">
    <property type="term" value="P:maturation of 5.8S rRNA"/>
    <property type="evidence" value="ECO:0007669"/>
    <property type="project" value="TreeGrafter"/>
</dbReference>